<dbReference type="GO" id="GO:0016740">
    <property type="term" value="F:transferase activity"/>
    <property type="evidence" value="ECO:0007669"/>
    <property type="project" value="UniProtKB-KW"/>
</dbReference>
<sequence length="567" mass="65465">MQTSIKFGSKRSDWGALFSYYLFFFYFSGITHILLQISGATIFVGMRQAIVMSLLWLIPVMLVPRFSRQIAAGIGLVLWVFSLISLGYFCIYGQEFSQSVMFTIFESNPAESKEFIAHYFVWWMIPVLLAHSAVAFWLWRRLRPLQVTRRLAWSATVLILLLLFVYPMFKQLAVNHASLDDAVEKLQLRMEPAVPWQMVIGYIHYRKQLANMEALLEQNSKIPPLSNLKDANAGKPATLVLVLGESTNRLRMSLYGYQRETTPELDAIKDELNLFTNVVTTRPYTIEALTQVLSFSDQLHPDLYLTKPSLMNMMRQAGYTSYWITNHQTISKRNTMLANFSKQTDKQFYMNNSRAQNSREYDENVFEPFDEVLADPAPRKFIIVHLLGTHMKYEYRYPPEFDVFTDREGVPSVLSKDQAKVYNQYDNAVRYNDHVIATLISKLRQQAGNSLMVYFSDHGEDVYDGPGYDMLGRNEAKPTIAMYAIPFMIWASPEWRAGHEMAFDGMLDRPYSNAHFIHTWADLVGLSFDGFDPAFSLVNPQFKEHPLLIGDPYQPNTIRPLDIHVHE</sequence>
<gene>
    <name evidence="9" type="primary">cptA</name>
    <name evidence="9" type="ORF">ACIKP9_05965</name>
</gene>
<name>A0ABW8GK48_9PROT</name>
<keyword evidence="2" id="KW-1003">Cell membrane</keyword>
<protein>
    <submittedName>
        <fullName evidence="9">Phosphoethanolamine transferase CptA</fullName>
    </submittedName>
</protein>
<evidence type="ECO:0000256" key="1">
    <source>
        <dbReference type="ARBA" id="ARBA00004651"/>
    </source>
</evidence>
<dbReference type="PANTHER" id="PTHR30443:SF2">
    <property type="entry name" value="PHOSPHOETHANOLAMINE TRANSFERASE EPTC"/>
    <property type="match status" value="1"/>
</dbReference>
<accession>A0ABW8GK48</accession>
<evidence type="ECO:0000313" key="9">
    <source>
        <dbReference type="EMBL" id="MFJ5445770.1"/>
    </source>
</evidence>
<dbReference type="NCBIfam" id="NF007933">
    <property type="entry name" value="PRK10649.1"/>
    <property type="match status" value="1"/>
</dbReference>
<dbReference type="InterPro" id="IPR017850">
    <property type="entry name" value="Alkaline_phosphatase_core_sf"/>
</dbReference>
<comment type="caution">
    <text evidence="9">The sequence shown here is derived from an EMBL/GenBank/DDBJ whole genome shotgun (WGS) entry which is preliminary data.</text>
</comment>
<dbReference type="InterPro" id="IPR040423">
    <property type="entry name" value="PEA_transferase"/>
</dbReference>
<dbReference type="InterPro" id="IPR000917">
    <property type="entry name" value="Sulfatase_N"/>
</dbReference>
<evidence type="ECO:0000256" key="5">
    <source>
        <dbReference type="ARBA" id="ARBA00022989"/>
    </source>
</evidence>
<evidence type="ECO:0000256" key="3">
    <source>
        <dbReference type="ARBA" id="ARBA00022679"/>
    </source>
</evidence>
<dbReference type="PANTHER" id="PTHR30443">
    <property type="entry name" value="INNER MEMBRANE PROTEIN"/>
    <property type="match status" value="1"/>
</dbReference>
<dbReference type="Gene3D" id="3.40.720.10">
    <property type="entry name" value="Alkaline Phosphatase, subunit A"/>
    <property type="match status" value="1"/>
</dbReference>
<feature type="transmembrane region" description="Helical" evidence="7">
    <location>
        <begin position="151"/>
        <end position="169"/>
    </location>
</feature>
<keyword evidence="5 7" id="KW-1133">Transmembrane helix</keyword>
<keyword evidence="6 7" id="KW-0472">Membrane</keyword>
<proteinExistence type="predicted"/>
<evidence type="ECO:0000256" key="2">
    <source>
        <dbReference type="ARBA" id="ARBA00022475"/>
    </source>
</evidence>
<evidence type="ECO:0000313" key="10">
    <source>
        <dbReference type="Proteomes" id="UP001617669"/>
    </source>
</evidence>
<evidence type="ECO:0000256" key="6">
    <source>
        <dbReference type="ARBA" id="ARBA00023136"/>
    </source>
</evidence>
<dbReference type="InterPro" id="IPR058130">
    <property type="entry name" value="PEA_transf_C"/>
</dbReference>
<dbReference type="CDD" id="cd16017">
    <property type="entry name" value="LptA"/>
    <property type="match status" value="1"/>
</dbReference>
<dbReference type="Proteomes" id="UP001617669">
    <property type="component" value="Unassembled WGS sequence"/>
</dbReference>
<feature type="transmembrane region" description="Helical" evidence="7">
    <location>
        <begin position="70"/>
        <end position="94"/>
    </location>
</feature>
<dbReference type="RefSeq" id="WP_400880541.1">
    <property type="nucleotide sequence ID" value="NZ_JBIWXY010000001.1"/>
</dbReference>
<organism evidence="9 10">
    <name type="scientific">Methylobacillus methanolivorans</name>
    <dbReference type="NCBI Taxonomy" id="1848927"/>
    <lineage>
        <taxon>Bacteria</taxon>
        <taxon>Pseudomonadati</taxon>
        <taxon>Pseudomonadota</taxon>
        <taxon>Betaproteobacteria</taxon>
        <taxon>Nitrosomonadales</taxon>
        <taxon>Methylophilaceae</taxon>
        <taxon>Methylobacillus</taxon>
    </lineage>
</organism>
<reference evidence="9 10" key="1">
    <citation type="submission" date="2024-11" db="EMBL/GenBank/DDBJ databases">
        <authorList>
            <person name="Kaparullina E.N."/>
            <person name="Delegan Y.A."/>
            <person name="Doronina N.V."/>
        </authorList>
    </citation>
    <scope>NUCLEOTIDE SEQUENCE [LARGE SCALE GENOMIC DNA]</scope>
    <source>
        <strain evidence="9 10">7sh_L</strain>
    </source>
</reference>
<keyword evidence="3 9" id="KW-0808">Transferase</keyword>
<feature type="transmembrane region" description="Helical" evidence="7">
    <location>
        <begin position="12"/>
        <end position="35"/>
    </location>
</feature>
<feature type="domain" description="Sulfatase N-terminal" evidence="8">
    <location>
        <begin position="238"/>
        <end position="525"/>
    </location>
</feature>
<evidence type="ECO:0000256" key="4">
    <source>
        <dbReference type="ARBA" id="ARBA00022692"/>
    </source>
</evidence>
<feature type="transmembrane region" description="Helical" evidence="7">
    <location>
        <begin position="41"/>
        <end position="63"/>
    </location>
</feature>
<dbReference type="SUPFAM" id="SSF53649">
    <property type="entry name" value="Alkaline phosphatase-like"/>
    <property type="match status" value="1"/>
</dbReference>
<keyword evidence="4 7" id="KW-0812">Transmembrane</keyword>
<evidence type="ECO:0000259" key="8">
    <source>
        <dbReference type="Pfam" id="PF00884"/>
    </source>
</evidence>
<feature type="transmembrane region" description="Helical" evidence="7">
    <location>
        <begin position="120"/>
        <end position="139"/>
    </location>
</feature>
<evidence type="ECO:0000256" key="7">
    <source>
        <dbReference type="SAM" id="Phobius"/>
    </source>
</evidence>
<comment type="subcellular location">
    <subcellularLocation>
        <location evidence="1">Cell membrane</location>
        <topology evidence="1">Multi-pass membrane protein</topology>
    </subcellularLocation>
</comment>
<dbReference type="Pfam" id="PF00884">
    <property type="entry name" value="Sulfatase"/>
    <property type="match status" value="1"/>
</dbReference>
<dbReference type="EMBL" id="JBIWXY010000001">
    <property type="protein sequence ID" value="MFJ5445770.1"/>
    <property type="molecule type" value="Genomic_DNA"/>
</dbReference>
<keyword evidence="10" id="KW-1185">Reference proteome</keyword>